<accession>A0A9P8LIN7</accession>
<organism evidence="3 4">
    <name type="scientific">Trichoglossum hirsutum</name>
    <dbReference type="NCBI Taxonomy" id="265104"/>
    <lineage>
        <taxon>Eukaryota</taxon>
        <taxon>Fungi</taxon>
        <taxon>Dikarya</taxon>
        <taxon>Ascomycota</taxon>
        <taxon>Pezizomycotina</taxon>
        <taxon>Geoglossomycetes</taxon>
        <taxon>Geoglossales</taxon>
        <taxon>Geoglossaceae</taxon>
        <taxon>Trichoglossum</taxon>
    </lineage>
</organism>
<evidence type="ECO:0000313" key="4">
    <source>
        <dbReference type="Proteomes" id="UP000750711"/>
    </source>
</evidence>
<dbReference type="SMART" id="SM00487">
    <property type="entry name" value="DEXDc"/>
    <property type="match status" value="1"/>
</dbReference>
<dbReference type="Gene3D" id="3.40.50.300">
    <property type="entry name" value="P-loop containing nucleotide triphosphate hydrolases"/>
    <property type="match status" value="1"/>
</dbReference>
<name>A0A9P8LIN7_9PEZI</name>
<dbReference type="InterPro" id="IPR011545">
    <property type="entry name" value="DEAD/DEAH_box_helicase_dom"/>
</dbReference>
<dbReference type="PANTHER" id="PTHR47835">
    <property type="entry name" value="HFM1, ATP DEPENDENT DNA HELICASE HOMOLOG"/>
    <property type="match status" value="1"/>
</dbReference>
<reference evidence="3" key="1">
    <citation type="submission" date="2021-03" db="EMBL/GenBank/DDBJ databases">
        <title>Comparative genomics and phylogenomic investigation of the class Geoglossomycetes provide insights into ecological specialization and systematics.</title>
        <authorList>
            <person name="Melie T."/>
            <person name="Pirro S."/>
            <person name="Miller A.N."/>
            <person name="Quandt A."/>
        </authorList>
    </citation>
    <scope>NUCLEOTIDE SEQUENCE</scope>
    <source>
        <strain evidence="3">CAQ_001_2017</strain>
    </source>
</reference>
<feature type="compositionally biased region" description="Polar residues" evidence="1">
    <location>
        <begin position="176"/>
        <end position="189"/>
    </location>
</feature>
<dbReference type="PANTHER" id="PTHR47835:SF3">
    <property type="entry name" value="HELICASE FOR MEIOSIS 1"/>
    <property type="match status" value="1"/>
</dbReference>
<feature type="domain" description="Helicase ATP-binding" evidence="2">
    <location>
        <begin position="247"/>
        <end position="421"/>
    </location>
</feature>
<comment type="caution">
    <text evidence="3">The sequence shown here is derived from an EMBL/GenBank/DDBJ whole genome shotgun (WGS) entry which is preliminary data.</text>
</comment>
<sequence length="480" mass="53708">MESSFEIFFRDSGGDGINRENRLLRIRPDRTPSGELSTVTSRVPLGQASRVEDELARISQQGYSFSNHQSYQPGEENILDDLDFQLLRENTPVHQEASHPQTAVRTRGRLSLPVHYGGSLFGNSGGRQSQAEVYQTPDSRLDISRFAYTPPTISNSLSSSPQGVASSPTPLRRYQRVSQNSSEIQPSSTRRSDILPPQFQQQVASTTSRAPPVVQGIQLVSVHELPDRFRTIFHYPLFNAVQSKCFDAVYNRNDNLVLASPTSSGKTAVLELAICRLIAGYASGSFKVVYQAPIKSLCSERQRDWARKFAPLGLVCAELTGDTDQAHLRHVQSADIIITTPEKWDSITRKWKDHRKLMELVKLFLIDEVHTLQDKRGATLEAVVSRMKSIGSDVRFLALSATVPNSQDIATWLGKDSTNQHLPARRERFGEEFRPVQLQKFVYGYNAGQNDFSFDKILDTKYVPIPPFDMKHADGGGSLI</sequence>
<dbReference type="GO" id="GO:0043138">
    <property type="term" value="F:3'-5' DNA helicase activity"/>
    <property type="evidence" value="ECO:0007669"/>
    <property type="project" value="UniProtKB-EC"/>
</dbReference>
<dbReference type="SUPFAM" id="SSF52540">
    <property type="entry name" value="P-loop containing nucleoside triphosphate hydrolases"/>
    <property type="match status" value="1"/>
</dbReference>
<dbReference type="Proteomes" id="UP000750711">
    <property type="component" value="Unassembled WGS sequence"/>
</dbReference>
<keyword evidence="4" id="KW-1185">Reference proteome</keyword>
<feature type="compositionally biased region" description="Polar residues" evidence="1">
    <location>
        <begin position="152"/>
        <end position="169"/>
    </location>
</feature>
<evidence type="ECO:0000256" key="1">
    <source>
        <dbReference type="SAM" id="MobiDB-lite"/>
    </source>
</evidence>
<dbReference type="AlphaFoldDB" id="A0A9P8LIN7"/>
<gene>
    <name evidence="3" type="ORF">GP486_000620</name>
</gene>
<dbReference type="EMBL" id="JAGHQM010000045">
    <property type="protein sequence ID" value="KAH0565974.1"/>
    <property type="molecule type" value="Genomic_DNA"/>
</dbReference>
<proteinExistence type="predicted"/>
<dbReference type="InterPro" id="IPR014001">
    <property type="entry name" value="Helicase_ATP-bd"/>
</dbReference>
<dbReference type="InterPro" id="IPR027417">
    <property type="entry name" value="P-loop_NTPase"/>
</dbReference>
<evidence type="ECO:0000259" key="2">
    <source>
        <dbReference type="PROSITE" id="PS51192"/>
    </source>
</evidence>
<dbReference type="PROSITE" id="PS51192">
    <property type="entry name" value="HELICASE_ATP_BIND_1"/>
    <property type="match status" value="1"/>
</dbReference>
<evidence type="ECO:0000313" key="3">
    <source>
        <dbReference type="EMBL" id="KAH0565974.1"/>
    </source>
</evidence>
<protein>
    <recommendedName>
        <fullName evidence="2">Helicase ATP-binding domain-containing protein</fullName>
    </recommendedName>
</protein>
<dbReference type="InterPro" id="IPR052247">
    <property type="entry name" value="Meiotic_Crossover_Helicase"/>
</dbReference>
<feature type="region of interest" description="Disordered" evidence="1">
    <location>
        <begin position="152"/>
        <end position="196"/>
    </location>
</feature>
<dbReference type="GO" id="GO:0016787">
    <property type="term" value="F:hydrolase activity"/>
    <property type="evidence" value="ECO:0007669"/>
    <property type="project" value="UniProtKB-KW"/>
</dbReference>
<dbReference type="GO" id="GO:0005524">
    <property type="term" value="F:ATP binding"/>
    <property type="evidence" value="ECO:0007669"/>
    <property type="project" value="InterPro"/>
</dbReference>
<dbReference type="GO" id="GO:0003676">
    <property type="term" value="F:nucleic acid binding"/>
    <property type="evidence" value="ECO:0007669"/>
    <property type="project" value="InterPro"/>
</dbReference>
<dbReference type="Pfam" id="PF00270">
    <property type="entry name" value="DEAD"/>
    <property type="match status" value="1"/>
</dbReference>